<sequence>MPDEPGDPALLPVTTAFGSGRTCRTLTGDLTHQHAYRERPLNSVVRTVALVVGAVVMLVAPLGVMQVLRGPDDPRVSVG</sequence>
<keyword evidence="1" id="KW-0472">Membrane</keyword>
<accession>A0ABW3CEQ4</accession>
<comment type="caution">
    <text evidence="2">The sequence shown here is derived from an EMBL/GenBank/DDBJ whole genome shotgun (WGS) entry which is preliminary data.</text>
</comment>
<keyword evidence="1" id="KW-0812">Transmembrane</keyword>
<reference evidence="3" key="1">
    <citation type="journal article" date="2019" name="Int. J. Syst. Evol. Microbiol.">
        <title>The Global Catalogue of Microorganisms (GCM) 10K type strain sequencing project: providing services to taxonomists for standard genome sequencing and annotation.</title>
        <authorList>
            <consortium name="The Broad Institute Genomics Platform"/>
            <consortium name="The Broad Institute Genome Sequencing Center for Infectious Disease"/>
            <person name="Wu L."/>
            <person name="Ma J."/>
        </authorList>
    </citation>
    <scope>NUCLEOTIDE SEQUENCE [LARGE SCALE GENOMIC DNA]</scope>
    <source>
        <strain evidence="3">JCM 31696</strain>
    </source>
</reference>
<dbReference type="Proteomes" id="UP001597083">
    <property type="component" value="Unassembled WGS sequence"/>
</dbReference>
<name>A0ABW3CEQ4_9ACTN</name>
<protein>
    <submittedName>
        <fullName evidence="2">Uncharacterized protein</fullName>
    </submittedName>
</protein>
<keyword evidence="3" id="KW-1185">Reference proteome</keyword>
<evidence type="ECO:0000313" key="2">
    <source>
        <dbReference type="EMBL" id="MFD0852417.1"/>
    </source>
</evidence>
<dbReference type="EMBL" id="JBHTIR010001330">
    <property type="protein sequence ID" value="MFD0852417.1"/>
    <property type="molecule type" value="Genomic_DNA"/>
</dbReference>
<organism evidence="2 3">
    <name type="scientific">Actinomadura adrarensis</name>
    <dbReference type="NCBI Taxonomy" id="1819600"/>
    <lineage>
        <taxon>Bacteria</taxon>
        <taxon>Bacillati</taxon>
        <taxon>Actinomycetota</taxon>
        <taxon>Actinomycetes</taxon>
        <taxon>Streptosporangiales</taxon>
        <taxon>Thermomonosporaceae</taxon>
        <taxon>Actinomadura</taxon>
    </lineage>
</organism>
<keyword evidence="1" id="KW-1133">Transmembrane helix</keyword>
<feature type="non-terminal residue" evidence="2">
    <location>
        <position position="79"/>
    </location>
</feature>
<proteinExistence type="predicted"/>
<evidence type="ECO:0000256" key="1">
    <source>
        <dbReference type="SAM" id="Phobius"/>
    </source>
</evidence>
<feature type="transmembrane region" description="Helical" evidence="1">
    <location>
        <begin position="47"/>
        <end position="68"/>
    </location>
</feature>
<gene>
    <name evidence="2" type="ORF">ACFQ07_09300</name>
</gene>
<evidence type="ECO:0000313" key="3">
    <source>
        <dbReference type="Proteomes" id="UP001597083"/>
    </source>
</evidence>